<dbReference type="GO" id="GO:0015986">
    <property type="term" value="P:proton motive force-driven ATP synthesis"/>
    <property type="evidence" value="ECO:0007669"/>
    <property type="project" value="InterPro"/>
</dbReference>
<dbReference type="Proteomes" id="UP000177152">
    <property type="component" value="Unassembled WGS sequence"/>
</dbReference>
<feature type="domain" description="ATP synthase F1 complex delta/epsilon subunit N-terminal" evidence="2">
    <location>
        <begin position="17"/>
        <end position="84"/>
    </location>
</feature>
<name>A0A1G2K3W3_9BACT</name>
<accession>A0A1G2K3W3</accession>
<dbReference type="Pfam" id="PF02823">
    <property type="entry name" value="ATP-synt_DE_N"/>
    <property type="match status" value="1"/>
</dbReference>
<reference evidence="3 4" key="1">
    <citation type="journal article" date="2016" name="Nat. Commun.">
        <title>Thousands of microbial genomes shed light on interconnected biogeochemical processes in an aquifer system.</title>
        <authorList>
            <person name="Anantharaman K."/>
            <person name="Brown C.T."/>
            <person name="Hug L.A."/>
            <person name="Sharon I."/>
            <person name="Castelle C.J."/>
            <person name="Probst A.J."/>
            <person name="Thomas B.C."/>
            <person name="Singh A."/>
            <person name="Wilkins M.J."/>
            <person name="Karaoz U."/>
            <person name="Brodie E.L."/>
            <person name="Williams K.H."/>
            <person name="Hubbard S.S."/>
            <person name="Banfield J.F."/>
        </authorList>
    </citation>
    <scope>NUCLEOTIDE SEQUENCE [LARGE SCALE GENOMIC DNA]</scope>
</reference>
<proteinExistence type="predicted"/>
<dbReference type="GO" id="GO:0045259">
    <property type="term" value="C:proton-transporting ATP synthase complex"/>
    <property type="evidence" value="ECO:0007669"/>
    <property type="project" value="UniProtKB-KW"/>
</dbReference>
<keyword evidence="1" id="KW-0066">ATP synthesis</keyword>
<dbReference type="Gene3D" id="2.60.15.10">
    <property type="entry name" value="F0F1 ATP synthase delta/epsilon subunit, N-terminal"/>
    <property type="match status" value="1"/>
</dbReference>
<keyword evidence="1" id="KW-0139">CF(1)</keyword>
<evidence type="ECO:0000313" key="3">
    <source>
        <dbReference type="EMBL" id="OGZ94097.1"/>
    </source>
</evidence>
<dbReference type="AlphaFoldDB" id="A0A1G2K3W3"/>
<organism evidence="3 4">
    <name type="scientific">Candidatus Sungbacteria bacterium RIFCSPHIGHO2_01_FULL_47_32</name>
    <dbReference type="NCBI Taxonomy" id="1802264"/>
    <lineage>
        <taxon>Bacteria</taxon>
        <taxon>Candidatus Sungiibacteriota</taxon>
    </lineage>
</organism>
<dbReference type="EMBL" id="MHQC01000044">
    <property type="protein sequence ID" value="OGZ94097.1"/>
    <property type="molecule type" value="Genomic_DNA"/>
</dbReference>
<dbReference type="SUPFAM" id="SSF51344">
    <property type="entry name" value="Epsilon subunit of F1F0-ATP synthase N-terminal domain"/>
    <property type="match status" value="1"/>
</dbReference>
<protein>
    <recommendedName>
        <fullName evidence="2">ATP synthase F1 complex delta/epsilon subunit N-terminal domain-containing protein</fullName>
    </recommendedName>
</protein>
<dbReference type="InterPro" id="IPR020546">
    <property type="entry name" value="ATP_synth_F1_dsu/esu_N"/>
</dbReference>
<evidence type="ECO:0000256" key="1">
    <source>
        <dbReference type="ARBA" id="ARBA00023196"/>
    </source>
</evidence>
<evidence type="ECO:0000259" key="2">
    <source>
        <dbReference type="Pfam" id="PF02823"/>
    </source>
</evidence>
<sequence length="90" mass="10143">MVQTLYDQQTLSILVRDREGILFEGEAESVSSVNETGKFDVLALHANFISIINEYITLRTPDGITKTIPLRIGIIKVRENLVEVYLGILH</sequence>
<evidence type="ECO:0000313" key="4">
    <source>
        <dbReference type="Proteomes" id="UP000177152"/>
    </source>
</evidence>
<gene>
    <name evidence="3" type="ORF">A2633_03995</name>
</gene>
<comment type="caution">
    <text evidence="3">The sequence shown here is derived from an EMBL/GenBank/DDBJ whole genome shotgun (WGS) entry which is preliminary data.</text>
</comment>
<dbReference type="InterPro" id="IPR036771">
    <property type="entry name" value="ATPsynth_dsu/esu_N"/>
</dbReference>